<evidence type="ECO:0000313" key="3">
    <source>
        <dbReference type="Proteomes" id="UP001627154"/>
    </source>
</evidence>
<reference evidence="2 3" key="1">
    <citation type="journal article" date="2024" name="bioRxiv">
        <title>A reference genome for Trichogramma kaykai: A tiny desert-dwelling parasitoid wasp with competing sex-ratio distorters.</title>
        <authorList>
            <person name="Culotta J."/>
            <person name="Lindsey A.R."/>
        </authorList>
    </citation>
    <scope>NUCLEOTIDE SEQUENCE [LARGE SCALE GENOMIC DNA]</scope>
    <source>
        <strain evidence="2 3">KSX58</strain>
    </source>
</reference>
<evidence type="ECO:0000313" key="2">
    <source>
        <dbReference type="EMBL" id="KAL3398611.1"/>
    </source>
</evidence>
<name>A0ABD2WZQ0_9HYME</name>
<comment type="caution">
    <text evidence="2">The sequence shown here is derived from an EMBL/GenBank/DDBJ whole genome shotgun (WGS) entry which is preliminary data.</text>
</comment>
<feature type="transmembrane region" description="Helical" evidence="1">
    <location>
        <begin position="39"/>
        <end position="60"/>
    </location>
</feature>
<protein>
    <submittedName>
        <fullName evidence="2">Uncharacterized protein</fullName>
    </submittedName>
</protein>
<dbReference type="AlphaFoldDB" id="A0ABD2WZQ0"/>
<dbReference type="EMBL" id="JBJJXI010000059">
    <property type="protein sequence ID" value="KAL3398611.1"/>
    <property type="molecule type" value="Genomic_DNA"/>
</dbReference>
<keyword evidence="1" id="KW-1133">Transmembrane helix</keyword>
<keyword evidence="1" id="KW-0812">Transmembrane</keyword>
<gene>
    <name evidence="2" type="ORF">TKK_007747</name>
</gene>
<dbReference type="Proteomes" id="UP001627154">
    <property type="component" value="Unassembled WGS sequence"/>
</dbReference>
<organism evidence="2 3">
    <name type="scientific">Trichogramma kaykai</name>
    <dbReference type="NCBI Taxonomy" id="54128"/>
    <lineage>
        <taxon>Eukaryota</taxon>
        <taxon>Metazoa</taxon>
        <taxon>Ecdysozoa</taxon>
        <taxon>Arthropoda</taxon>
        <taxon>Hexapoda</taxon>
        <taxon>Insecta</taxon>
        <taxon>Pterygota</taxon>
        <taxon>Neoptera</taxon>
        <taxon>Endopterygota</taxon>
        <taxon>Hymenoptera</taxon>
        <taxon>Apocrita</taxon>
        <taxon>Proctotrupomorpha</taxon>
        <taxon>Chalcidoidea</taxon>
        <taxon>Trichogrammatidae</taxon>
        <taxon>Trichogramma</taxon>
    </lineage>
</organism>
<keyword evidence="3" id="KW-1185">Reference proteome</keyword>
<proteinExistence type="predicted"/>
<keyword evidence="1" id="KW-0472">Membrane</keyword>
<accession>A0ABD2WZQ0</accession>
<sequence length="76" mass="8629">MLKTGSSSNDGGRGTADPFLTALAVHARPALYIPLHLSLIFAFIILLHKLFYFFCMYVFLHFFCMKASRILIFEAL</sequence>
<evidence type="ECO:0000256" key="1">
    <source>
        <dbReference type="SAM" id="Phobius"/>
    </source>
</evidence>